<dbReference type="AlphaFoldDB" id="A0A5E7LK23"/>
<dbReference type="EMBL" id="CABVIH010000017">
    <property type="protein sequence ID" value="VVP14832.1"/>
    <property type="molecule type" value="Genomic_DNA"/>
</dbReference>
<evidence type="ECO:0000313" key="4">
    <source>
        <dbReference type="EMBL" id="VVP14832.1"/>
    </source>
</evidence>
<evidence type="ECO:0000256" key="2">
    <source>
        <dbReference type="SAM" id="SignalP"/>
    </source>
</evidence>
<proteinExistence type="inferred from homology"/>
<evidence type="ECO:0000256" key="1">
    <source>
        <dbReference type="ARBA" id="ARBA00005250"/>
    </source>
</evidence>
<feature type="chain" id="PRO_5022814063" description="Metallo-beta-lactamase domain-containing protein" evidence="2">
    <location>
        <begin position="29"/>
        <end position="348"/>
    </location>
</feature>
<dbReference type="Proteomes" id="UP000375525">
    <property type="component" value="Unassembled WGS sequence"/>
</dbReference>
<dbReference type="PANTHER" id="PTHR42951">
    <property type="entry name" value="METALLO-BETA-LACTAMASE DOMAIN-CONTAINING"/>
    <property type="match status" value="1"/>
</dbReference>
<protein>
    <recommendedName>
        <fullName evidence="3">Metallo-beta-lactamase domain-containing protein</fullName>
    </recommendedName>
</protein>
<feature type="signal peptide" evidence="2">
    <location>
        <begin position="1"/>
        <end position="28"/>
    </location>
</feature>
<reference evidence="4 5" key="1">
    <citation type="submission" date="2019-09" db="EMBL/GenBank/DDBJ databases">
        <authorList>
            <person name="Chandra G."/>
            <person name="Truman W A."/>
        </authorList>
    </citation>
    <scope>NUCLEOTIDE SEQUENCE [LARGE SCALE GENOMIC DNA]</scope>
    <source>
        <strain evidence="4">PS880</strain>
    </source>
</reference>
<organism evidence="4 5">
    <name type="scientific">Pseudomonas fluorescens</name>
    <dbReference type="NCBI Taxonomy" id="294"/>
    <lineage>
        <taxon>Bacteria</taxon>
        <taxon>Pseudomonadati</taxon>
        <taxon>Pseudomonadota</taxon>
        <taxon>Gammaproteobacteria</taxon>
        <taxon>Pseudomonadales</taxon>
        <taxon>Pseudomonadaceae</taxon>
        <taxon>Pseudomonas</taxon>
    </lineage>
</organism>
<dbReference type="Pfam" id="PF00753">
    <property type="entry name" value="Lactamase_B"/>
    <property type="match status" value="1"/>
</dbReference>
<dbReference type="GO" id="GO:0017001">
    <property type="term" value="P:antibiotic catabolic process"/>
    <property type="evidence" value="ECO:0007669"/>
    <property type="project" value="UniProtKB-ARBA"/>
</dbReference>
<accession>A0A5E7LK23</accession>
<dbReference type="InterPro" id="IPR050855">
    <property type="entry name" value="NDM-1-like"/>
</dbReference>
<comment type="similarity">
    <text evidence="1">Belongs to the metallo-beta-lactamase superfamily. Class-B beta-lactamase family.</text>
</comment>
<dbReference type="SUPFAM" id="SSF56281">
    <property type="entry name" value="Metallo-hydrolase/oxidoreductase"/>
    <property type="match status" value="1"/>
</dbReference>
<dbReference type="Gene3D" id="3.60.15.10">
    <property type="entry name" value="Ribonuclease Z/Hydroxyacylglutathione hydrolase-like"/>
    <property type="match status" value="1"/>
</dbReference>
<dbReference type="PANTHER" id="PTHR42951:SF4">
    <property type="entry name" value="ACYL-COENZYME A THIOESTERASE MBLAC2"/>
    <property type="match status" value="1"/>
</dbReference>
<evidence type="ECO:0000259" key="3">
    <source>
        <dbReference type="SMART" id="SM00849"/>
    </source>
</evidence>
<feature type="domain" description="Metallo-beta-lactamase" evidence="3">
    <location>
        <begin position="88"/>
        <end position="268"/>
    </location>
</feature>
<dbReference type="InterPro" id="IPR001279">
    <property type="entry name" value="Metallo-B-lactamas"/>
</dbReference>
<name>A0A5E7LK23_PSEFL</name>
<evidence type="ECO:0000313" key="5">
    <source>
        <dbReference type="Proteomes" id="UP000375525"/>
    </source>
</evidence>
<gene>
    <name evidence="4" type="ORF">PS880_03506</name>
</gene>
<dbReference type="RefSeq" id="WP_224790262.1">
    <property type="nucleotide sequence ID" value="NZ_CABVIH010000017.1"/>
</dbReference>
<sequence precursor="true">MSTRANVWAKTACMAIAIGAAIAGPAAAGATEKSDQNLPQVKYESGFLPLKWFSGGPECATFHDDFQVNKYNDNFYILRESGCVHTEKPFLYLLFGKDRAILFDTGAGNDTDPTTGRVPNVAGAVDQVINQWLTKNNRQSIHLVVTHLHSHFDHVWGDTQFVNRPDTTFVKPGDVDTLKTVFGIARWPEETGIFDLGGRILDIIPAPGHDATSMAVYDRATAVLLTGDVLYPGRVYVNERDPDLMQASAQRLVDFTSTRPIAHVLGTHIEQRAPYYDYARGIHYAPQEVPLQLGRAHLLEMLEATKLRTVQGSNKQITQKAYRDFTICGAYPKCEPVNAESRTEIIND</sequence>
<keyword evidence="2" id="KW-0732">Signal</keyword>
<dbReference type="InterPro" id="IPR036866">
    <property type="entry name" value="RibonucZ/Hydroxyglut_hydro"/>
</dbReference>
<dbReference type="SMART" id="SM00849">
    <property type="entry name" value="Lactamase_B"/>
    <property type="match status" value="1"/>
</dbReference>